<dbReference type="RefSeq" id="XP_004996296.1">
    <property type="nucleotide sequence ID" value="XM_004996239.1"/>
</dbReference>
<accession>F2U3B9</accession>
<dbReference type="GeneID" id="16076882"/>
<evidence type="ECO:0000313" key="5">
    <source>
        <dbReference type="Proteomes" id="UP000007799"/>
    </source>
</evidence>
<dbReference type="Pfam" id="PF08284">
    <property type="entry name" value="RVP_2"/>
    <property type="match status" value="1"/>
</dbReference>
<dbReference type="InterPro" id="IPR021109">
    <property type="entry name" value="Peptidase_aspartic_dom_sf"/>
</dbReference>
<dbReference type="InterPro" id="IPR036875">
    <property type="entry name" value="Znf_CCHC_sf"/>
</dbReference>
<dbReference type="PANTHER" id="PTHR15503">
    <property type="entry name" value="LDOC1 RELATED"/>
    <property type="match status" value="1"/>
</dbReference>
<keyword evidence="1" id="KW-0479">Metal-binding</keyword>
<keyword evidence="1" id="KW-0863">Zinc-finger</keyword>
<dbReference type="Pfam" id="PF19259">
    <property type="entry name" value="Ty3_capsid"/>
    <property type="match status" value="1"/>
</dbReference>
<dbReference type="GO" id="GO:0003676">
    <property type="term" value="F:nucleic acid binding"/>
    <property type="evidence" value="ECO:0007669"/>
    <property type="project" value="InterPro"/>
</dbReference>
<dbReference type="GO" id="GO:0008270">
    <property type="term" value="F:zinc ion binding"/>
    <property type="evidence" value="ECO:0007669"/>
    <property type="project" value="UniProtKB-KW"/>
</dbReference>
<dbReference type="KEGG" id="sre:PTSG_11921"/>
<dbReference type="InParanoid" id="F2U3B9"/>
<keyword evidence="1" id="KW-0862">Zinc</keyword>
<feature type="region of interest" description="Disordered" evidence="2">
    <location>
        <begin position="160"/>
        <end position="205"/>
    </location>
</feature>
<evidence type="ECO:0000256" key="2">
    <source>
        <dbReference type="SAM" id="MobiDB-lite"/>
    </source>
</evidence>
<dbReference type="Proteomes" id="UP000007799">
    <property type="component" value="Unassembled WGS sequence"/>
</dbReference>
<dbReference type="PROSITE" id="PS50158">
    <property type="entry name" value="ZF_CCHC"/>
    <property type="match status" value="1"/>
</dbReference>
<evidence type="ECO:0000259" key="3">
    <source>
        <dbReference type="PROSITE" id="PS50158"/>
    </source>
</evidence>
<dbReference type="InterPro" id="IPR032567">
    <property type="entry name" value="RTL1-rel"/>
</dbReference>
<evidence type="ECO:0000256" key="1">
    <source>
        <dbReference type="PROSITE-ProRule" id="PRU00047"/>
    </source>
</evidence>
<dbReference type="EMBL" id="GL832960">
    <property type="protein sequence ID" value="EGD82113.1"/>
    <property type="molecule type" value="Genomic_DNA"/>
</dbReference>
<dbReference type="SUPFAM" id="SSF57756">
    <property type="entry name" value="Retrovirus zinc finger-like domains"/>
    <property type="match status" value="1"/>
</dbReference>
<gene>
    <name evidence="4" type="ORF">PTSG_11921</name>
</gene>
<proteinExistence type="predicted"/>
<dbReference type="InterPro" id="IPR001878">
    <property type="entry name" value="Znf_CCHC"/>
</dbReference>
<dbReference type="eggNOG" id="ENOG502RYTD">
    <property type="taxonomic scope" value="Eukaryota"/>
</dbReference>
<dbReference type="InterPro" id="IPR045358">
    <property type="entry name" value="Ty3_capsid"/>
</dbReference>
<dbReference type="OrthoDB" id="2289688at2759"/>
<organism evidence="5">
    <name type="scientific">Salpingoeca rosetta (strain ATCC 50818 / BSB-021)</name>
    <dbReference type="NCBI Taxonomy" id="946362"/>
    <lineage>
        <taxon>Eukaryota</taxon>
        <taxon>Choanoflagellata</taxon>
        <taxon>Craspedida</taxon>
        <taxon>Salpingoecidae</taxon>
        <taxon>Salpingoeca</taxon>
    </lineage>
</organism>
<dbReference type="CDD" id="cd00303">
    <property type="entry name" value="retropepsin_like"/>
    <property type="match status" value="1"/>
</dbReference>
<evidence type="ECO:0000313" key="4">
    <source>
        <dbReference type="EMBL" id="EGD82113.1"/>
    </source>
</evidence>
<dbReference type="SUPFAM" id="SSF50630">
    <property type="entry name" value="Acid proteases"/>
    <property type="match status" value="1"/>
</dbReference>
<dbReference type="AlphaFoldDB" id="F2U3B9"/>
<feature type="region of interest" description="Disordered" evidence="2">
    <location>
        <begin position="423"/>
        <end position="442"/>
    </location>
</feature>
<name>F2U3B9_SALR5</name>
<dbReference type="PANTHER" id="PTHR15503:SF22">
    <property type="entry name" value="TRANSPOSON TY3-I GAG POLYPROTEIN"/>
    <property type="match status" value="1"/>
</dbReference>
<protein>
    <recommendedName>
        <fullName evidence="3">CCHC-type domain-containing protein</fullName>
    </recommendedName>
</protein>
<feature type="region of interest" description="Disordered" evidence="2">
    <location>
        <begin position="489"/>
        <end position="515"/>
    </location>
</feature>
<sequence length="515" mass="57026">MDFVFRKFSGSKTEDVHDWADDTKLLLEVASATMDARQVKLHLYLQLDGRAKSFAKEFMSDSAVKADDLVDKIVDRFHNPSRQLQLVFELRAIRQTKDVQAYNGDFNRVADQLSERSEVFLLAFYLIGLHPTIRQVVSVASPSTLVQAMKIAEDADRAKDASGTHFARHTSVSSNSTSKYQASKQAPRRDEGPRKRLPPLTPEERQRLMAEGACFRCRKPGHGYAQCPGNGPLHSAPLQLAMTRQPPPSLRKEQTSRRAGAARPGRRNGDSDGEDGQEYSAITLTVRNAPTTRSQPPTNYLSAVTTASTPAYVPQLRFRATINGAPCNILLDSGCTTDVVAEEFALKNLRVIQVHQDTQVTYGDGSHVSRSSMTTATLNVQGLTTTRDFLVIPIGGVDAVLGRPFLKDYAARVDHVNDQVHLTDPTNPRQPLRNPAPMEHKNTDKELAGGVILRTASETTRNDRDNDPALYLIVETRQVVCVFTVGKRNKQEHKENEQAQQAAAKSTRAAHSNKH</sequence>
<feature type="compositionally biased region" description="Polar residues" evidence="2">
    <location>
        <begin position="170"/>
        <end position="184"/>
    </location>
</feature>
<feature type="domain" description="CCHC-type" evidence="3">
    <location>
        <begin position="214"/>
        <end position="228"/>
    </location>
</feature>
<feature type="region of interest" description="Disordered" evidence="2">
    <location>
        <begin position="245"/>
        <end position="276"/>
    </location>
</feature>
<reference evidence="4" key="1">
    <citation type="submission" date="2009-08" db="EMBL/GenBank/DDBJ databases">
        <title>Annotation of Salpingoeca rosetta.</title>
        <authorList>
            <consortium name="The Broad Institute Genome Sequencing Platform"/>
            <person name="Russ C."/>
            <person name="Cuomo C."/>
            <person name="Burger G."/>
            <person name="Gray M.W."/>
            <person name="Holland P.W.H."/>
            <person name="King N."/>
            <person name="Lang F.B.F."/>
            <person name="Roger A.J."/>
            <person name="Ruiz-Trillo I."/>
            <person name="Young S.K."/>
            <person name="Zeng Q."/>
            <person name="Gargeya S."/>
            <person name="Alvarado L."/>
            <person name="Berlin A."/>
            <person name="Chapman S.B."/>
            <person name="Chen Z."/>
            <person name="Freedman E."/>
            <person name="Gellesch M."/>
            <person name="Goldberg J."/>
            <person name="Griggs A."/>
            <person name="Gujja S."/>
            <person name="Heilman E."/>
            <person name="Heiman D."/>
            <person name="Howarth C."/>
            <person name="Mehta T."/>
            <person name="Neiman D."/>
            <person name="Pearson M."/>
            <person name="Roberts A."/>
            <person name="Saif S."/>
            <person name="Shea T."/>
            <person name="Shenoy N."/>
            <person name="Sisk P."/>
            <person name="Stolte C."/>
            <person name="Sykes S."/>
            <person name="White J."/>
            <person name="Yandava C."/>
            <person name="Haas B."/>
            <person name="Nusbaum C."/>
            <person name="Birren B."/>
        </authorList>
    </citation>
    <scope>NUCLEOTIDE SEQUENCE [LARGE SCALE GENOMIC DNA]</scope>
    <source>
        <strain evidence="4">ATCC 50818</strain>
    </source>
</reference>
<dbReference type="Gene3D" id="2.40.70.10">
    <property type="entry name" value="Acid Proteases"/>
    <property type="match status" value="1"/>
</dbReference>
<keyword evidence="5" id="KW-1185">Reference proteome</keyword>